<organism evidence="2 3">
    <name type="scientific">Smittium culicis</name>
    <dbReference type="NCBI Taxonomy" id="133412"/>
    <lineage>
        <taxon>Eukaryota</taxon>
        <taxon>Fungi</taxon>
        <taxon>Fungi incertae sedis</taxon>
        <taxon>Zoopagomycota</taxon>
        <taxon>Kickxellomycotina</taxon>
        <taxon>Harpellomycetes</taxon>
        <taxon>Harpellales</taxon>
        <taxon>Legeriomycetaceae</taxon>
        <taxon>Smittium</taxon>
    </lineage>
</organism>
<dbReference type="Proteomes" id="UP000187429">
    <property type="component" value="Unassembled WGS sequence"/>
</dbReference>
<comment type="caution">
    <text evidence="2">The sequence shown here is derived from an EMBL/GenBank/DDBJ whole genome shotgun (WGS) entry which is preliminary data.</text>
</comment>
<keyword evidence="3" id="KW-1185">Reference proteome</keyword>
<feature type="compositionally biased region" description="Basic and acidic residues" evidence="1">
    <location>
        <begin position="153"/>
        <end position="171"/>
    </location>
</feature>
<evidence type="ECO:0000313" key="3">
    <source>
        <dbReference type="Proteomes" id="UP000187429"/>
    </source>
</evidence>
<reference evidence="3" key="1">
    <citation type="submission" date="2017-01" db="EMBL/GenBank/DDBJ databases">
        <authorList>
            <person name="Wang Y."/>
            <person name="White M."/>
            <person name="Kvist S."/>
            <person name="Moncalvo J.-M."/>
        </authorList>
    </citation>
    <scope>NUCLEOTIDE SEQUENCE [LARGE SCALE GENOMIC DNA]</scope>
    <source>
        <strain evidence="3">ID-206-W2</strain>
    </source>
</reference>
<gene>
    <name evidence="2" type="ORF">AYI69_g4860</name>
</gene>
<feature type="region of interest" description="Disordered" evidence="1">
    <location>
        <begin position="142"/>
        <end position="171"/>
    </location>
</feature>
<evidence type="ECO:0000256" key="1">
    <source>
        <dbReference type="SAM" id="MobiDB-lite"/>
    </source>
</evidence>
<dbReference type="AlphaFoldDB" id="A0A1R1YA70"/>
<dbReference type="EMBL" id="LSSM01001957">
    <property type="protein sequence ID" value="OMJ23812.1"/>
    <property type="molecule type" value="Genomic_DNA"/>
</dbReference>
<dbReference type="OrthoDB" id="10595179at2759"/>
<name>A0A1R1YA70_9FUNG</name>
<accession>A0A1R1YA70</accession>
<proteinExistence type="predicted"/>
<protein>
    <submittedName>
        <fullName evidence="2">Uncharacterized protein</fullName>
    </submittedName>
</protein>
<sequence>MTIQKLVVDVVDSDAVVQEDVVSEDVLGIDAAVQEDVVSEDVLGIDAAVQEDVVSEDVLGIDAAVPEDVVSENVVSEDVVSEDVLGVDRAIYVESVELRDTALDHSIYIDAETPCSTMPYTSMPRGSRFIWNRRPIRKISPRLPTPSILKPFAKKDKSEEDDESDKKEKCGKSSCFNYGGSDFTGLPGGFSPPGFGGGNGGNIDYIRGYNNNNQVVVNPFLGKGSLSRANRKAGEKKLVIRRIGMQVLRKRKAPSSDETNSKKQNVEKMYQDVIKGLIDIDEVGAPSPTVSSIVVNERQTLIQTQIQTQFETEFETQAQTNYNTIYNVSNQTQTKTIV</sequence>
<evidence type="ECO:0000313" key="2">
    <source>
        <dbReference type="EMBL" id="OMJ23812.1"/>
    </source>
</evidence>